<evidence type="ECO:0000313" key="2">
    <source>
        <dbReference type="Proteomes" id="UP000188605"/>
    </source>
</evidence>
<proteinExistence type="predicted"/>
<reference evidence="1" key="1">
    <citation type="submission" date="2016-08" db="EMBL/GenBank/DDBJ databases">
        <authorList>
            <person name="Ngugi D.K."/>
            <person name="Miyake S."/>
            <person name="Stingl U."/>
        </authorList>
    </citation>
    <scope>NUCLEOTIDE SEQUENCE</scope>
    <source>
        <strain evidence="1">SCG-B11WGA-EpuloA1</strain>
    </source>
</reference>
<dbReference type="Proteomes" id="UP000188605">
    <property type="component" value="Unassembled WGS sequence"/>
</dbReference>
<accession>A0ACC8X6N4</accession>
<organism evidence="1 2">
    <name type="scientific">Candidatus Epulonipiscium fishelsonii</name>
    <dbReference type="NCBI Taxonomy" id="77094"/>
    <lineage>
        <taxon>Bacteria</taxon>
        <taxon>Bacillati</taxon>
        <taxon>Bacillota</taxon>
        <taxon>Clostridia</taxon>
        <taxon>Lachnospirales</taxon>
        <taxon>Lachnospiraceae</taxon>
        <taxon>Candidatus Epulonipiscium</taxon>
    </lineage>
</organism>
<sequence>MLDFNVEQDLEQILKLIAEYMHNKYISEVEEEILNYQNTAKEPLPNEAQLIQAIAPFTSEENSKALIDIVEVFKYNQIIEHMLPKILPKTGANSEEDLVANIITRVLLYKIIQNMEKSL</sequence>
<name>A0ACC8X6N4_9FIRM</name>
<protein>
    <submittedName>
        <fullName evidence="1">Uncharacterized protein</fullName>
    </submittedName>
</protein>
<comment type="caution">
    <text evidence="1">The sequence shown here is derived from an EMBL/GenBank/DDBJ whole genome shotgun (WGS) entry which is preliminary data.</text>
</comment>
<dbReference type="EMBL" id="LJDB01000108">
    <property type="protein sequence ID" value="ONI37555.1"/>
    <property type="molecule type" value="Genomic_DNA"/>
</dbReference>
<evidence type="ECO:0000313" key="1">
    <source>
        <dbReference type="EMBL" id="ONI37555.1"/>
    </source>
</evidence>
<gene>
    <name evidence="1" type="ORF">AN396_12640</name>
</gene>
<keyword evidence="2" id="KW-1185">Reference proteome</keyword>